<feature type="non-terminal residue" evidence="2">
    <location>
        <position position="1"/>
    </location>
</feature>
<name>A0AAW6XRY3_STRAG</name>
<comment type="caution">
    <text evidence="2">The sequence shown here is derived from an EMBL/GenBank/DDBJ whole genome shotgun (WGS) entry which is preliminary data.</text>
</comment>
<evidence type="ECO:0000259" key="1">
    <source>
        <dbReference type="Pfam" id="PF20155"/>
    </source>
</evidence>
<sequence length="181" mass="18266">HTVIVSLLAEVKDFTKGFEDAAKTSKSFGAKLGTIGKLGAGAAVGIGTAIAGLAAKGGFARAMKLEDATKKLTALGVSASRVKQISADALKAVKGTAYGLDEASTAAASAFAAGIKPGKDMTRYLTLVADSAQIAGVGMGEMGAIFGKVATNGRVSAEEMNQIADRGIPIYKKLADHYGVT</sequence>
<feature type="non-terminal residue" evidence="2">
    <location>
        <position position="181"/>
    </location>
</feature>
<gene>
    <name evidence="2" type="ORF">QP229_10685</name>
</gene>
<dbReference type="Pfam" id="PF20155">
    <property type="entry name" value="TMP_3"/>
    <property type="match status" value="1"/>
</dbReference>
<protein>
    <submittedName>
        <fullName evidence="2">Tape measure protein</fullName>
    </submittedName>
</protein>
<reference evidence="2" key="1">
    <citation type="submission" date="2023-05" db="EMBL/GenBank/DDBJ databases">
        <title>Cataloging the Phylogenetic Diversity of Human Bladder Bacteria.</title>
        <authorList>
            <person name="Du J."/>
        </authorList>
    </citation>
    <scope>NUCLEOTIDE SEQUENCE</scope>
    <source>
        <strain evidence="2">UMB8703</strain>
    </source>
</reference>
<dbReference type="AlphaFoldDB" id="A0AAW6XRY3"/>
<dbReference type="RefSeq" id="WP_285312077.1">
    <property type="nucleotide sequence ID" value="NZ_JASOIH010000066.1"/>
</dbReference>
<dbReference type="Proteomes" id="UP001230629">
    <property type="component" value="Unassembled WGS sequence"/>
</dbReference>
<dbReference type="InterPro" id="IPR013491">
    <property type="entry name" value="Tape_meas_N"/>
</dbReference>
<evidence type="ECO:0000313" key="3">
    <source>
        <dbReference type="Proteomes" id="UP001230629"/>
    </source>
</evidence>
<accession>A0AAW6XRY3</accession>
<evidence type="ECO:0000313" key="2">
    <source>
        <dbReference type="EMBL" id="MDK6900413.1"/>
    </source>
</evidence>
<proteinExistence type="predicted"/>
<dbReference type="EMBL" id="JASOIH010000066">
    <property type="protein sequence ID" value="MDK6900413.1"/>
    <property type="molecule type" value="Genomic_DNA"/>
</dbReference>
<feature type="domain" description="Tape measure protein N-terminal" evidence="1">
    <location>
        <begin position="58"/>
        <end position="181"/>
    </location>
</feature>
<organism evidence="2 3">
    <name type="scientific">Streptococcus agalactiae</name>
    <dbReference type="NCBI Taxonomy" id="1311"/>
    <lineage>
        <taxon>Bacteria</taxon>
        <taxon>Bacillati</taxon>
        <taxon>Bacillota</taxon>
        <taxon>Bacilli</taxon>
        <taxon>Lactobacillales</taxon>
        <taxon>Streptococcaceae</taxon>
        <taxon>Streptococcus</taxon>
    </lineage>
</organism>